<dbReference type="AlphaFoldDB" id="A0A817X8V4"/>
<dbReference type="SMART" id="SM00494">
    <property type="entry name" value="ChtBD2"/>
    <property type="match status" value="1"/>
</dbReference>
<evidence type="ECO:0000256" key="2">
    <source>
        <dbReference type="ARBA" id="ARBA00022729"/>
    </source>
</evidence>
<dbReference type="GO" id="GO:0005509">
    <property type="term" value="F:calcium ion binding"/>
    <property type="evidence" value="ECO:0007669"/>
    <property type="project" value="InterPro"/>
</dbReference>
<evidence type="ECO:0000259" key="8">
    <source>
        <dbReference type="PROSITE" id="PS50940"/>
    </source>
</evidence>
<evidence type="ECO:0000256" key="4">
    <source>
        <dbReference type="ARBA" id="ARBA00023157"/>
    </source>
</evidence>
<dbReference type="Pfam" id="PF00008">
    <property type="entry name" value="EGF"/>
    <property type="match status" value="4"/>
</dbReference>
<feature type="signal peptide" evidence="6">
    <location>
        <begin position="1"/>
        <end position="16"/>
    </location>
</feature>
<dbReference type="PRINTS" id="PR00010">
    <property type="entry name" value="EGFBLOOD"/>
</dbReference>
<dbReference type="PROSITE" id="PS50940">
    <property type="entry name" value="CHIT_BIND_II"/>
    <property type="match status" value="1"/>
</dbReference>
<feature type="domain" description="Chitin-binding type-2" evidence="8">
    <location>
        <begin position="399"/>
        <end position="465"/>
    </location>
</feature>
<feature type="domain" description="EGF-like" evidence="7">
    <location>
        <begin position="97"/>
        <end position="132"/>
    </location>
</feature>
<dbReference type="Gene3D" id="2.10.25.10">
    <property type="entry name" value="Laminin"/>
    <property type="match status" value="5"/>
</dbReference>
<dbReference type="Proteomes" id="UP000663872">
    <property type="component" value="Unassembled WGS sequence"/>
</dbReference>
<evidence type="ECO:0000313" key="9">
    <source>
        <dbReference type="EMBL" id="CAF3364320.1"/>
    </source>
</evidence>
<evidence type="ECO:0000259" key="7">
    <source>
        <dbReference type="PROSITE" id="PS50026"/>
    </source>
</evidence>
<dbReference type="PANTHER" id="PTHR12916">
    <property type="entry name" value="CYTOCHROME C OXIDASE POLYPEPTIDE VIC-2"/>
    <property type="match status" value="1"/>
</dbReference>
<feature type="domain" description="EGF-like" evidence="7">
    <location>
        <begin position="235"/>
        <end position="271"/>
    </location>
</feature>
<keyword evidence="2 6" id="KW-0732">Signal</keyword>
<feature type="disulfide bond" evidence="5">
    <location>
        <begin position="139"/>
        <end position="149"/>
    </location>
</feature>
<dbReference type="SMART" id="SM00179">
    <property type="entry name" value="EGF_CA"/>
    <property type="match status" value="4"/>
</dbReference>
<dbReference type="EMBL" id="CAJNYT010000698">
    <property type="protein sequence ID" value="CAF3364320.1"/>
    <property type="molecule type" value="Genomic_DNA"/>
</dbReference>
<dbReference type="GO" id="GO:0005576">
    <property type="term" value="C:extracellular region"/>
    <property type="evidence" value="ECO:0007669"/>
    <property type="project" value="InterPro"/>
</dbReference>
<keyword evidence="3" id="KW-0677">Repeat</keyword>
<dbReference type="InterPro" id="IPR000742">
    <property type="entry name" value="EGF"/>
</dbReference>
<dbReference type="PROSITE" id="PS01187">
    <property type="entry name" value="EGF_CA"/>
    <property type="match status" value="1"/>
</dbReference>
<dbReference type="PANTHER" id="PTHR12916:SF4">
    <property type="entry name" value="UNINFLATABLE, ISOFORM C"/>
    <property type="match status" value="1"/>
</dbReference>
<evidence type="ECO:0000256" key="3">
    <source>
        <dbReference type="ARBA" id="ARBA00022737"/>
    </source>
</evidence>
<dbReference type="GO" id="GO:0008061">
    <property type="term" value="F:chitin binding"/>
    <property type="evidence" value="ECO:0007669"/>
    <property type="project" value="InterPro"/>
</dbReference>
<feature type="disulfide bond" evidence="5">
    <location>
        <begin position="163"/>
        <end position="172"/>
    </location>
</feature>
<evidence type="ECO:0000256" key="1">
    <source>
        <dbReference type="ARBA" id="ARBA00022536"/>
    </source>
</evidence>
<dbReference type="PROSITE" id="PS00022">
    <property type="entry name" value="EGF_1"/>
    <property type="match status" value="5"/>
</dbReference>
<dbReference type="PROSITE" id="PS01186">
    <property type="entry name" value="EGF_2"/>
    <property type="match status" value="3"/>
</dbReference>
<evidence type="ECO:0000256" key="5">
    <source>
        <dbReference type="PROSITE-ProRule" id="PRU00076"/>
    </source>
</evidence>
<feature type="domain" description="EGF-like" evidence="7">
    <location>
        <begin position="194"/>
        <end position="233"/>
    </location>
</feature>
<feature type="disulfide bond" evidence="5">
    <location>
        <begin position="386"/>
        <end position="395"/>
    </location>
</feature>
<comment type="caution">
    <text evidence="5">Lacks conserved residue(s) required for the propagation of feature annotation.</text>
</comment>
<dbReference type="SUPFAM" id="SSF57196">
    <property type="entry name" value="EGF/Laminin"/>
    <property type="match status" value="4"/>
</dbReference>
<dbReference type="InterPro" id="IPR018097">
    <property type="entry name" value="EGF_Ca-bd_CS"/>
</dbReference>
<keyword evidence="4 5" id="KW-1015">Disulfide bond</keyword>
<feature type="disulfide bond" evidence="5">
    <location>
        <begin position="307"/>
        <end position="316"/>
    </location>
</feature>
<dbReference type="InterPro" id="IPR000152">
    <property type="entry name" value="EGF-type_Asp/Asn_hydroxyl_site"/>
</dbReference>
<evidence type="ECO:0000256" key="6">
    <source>
        <dbReference type="SAM" id="SignalP"/>
    </source>
</evidence>
<dbReference type="InterPro" id="IPR001881">
    <property type="entry name" value="EGF-like_Ca-bd_dom"/>
</dbReference>
<keyword evidence="1 5" id="KW-0245">EGF-like domain</keyword>
<gene>
    <name evidence="9" type="ORF">GRG538_LOCUS6726</name>
</gene>
<dbReference type="PROSITE" id="PS50026">
    <property type="entry name" value="EGF_3"/>
    <property type="match status" value="6"/>
</dbReference>
<comment type="caution">
    <text evidence="9">The sequence shown here is derived from an EMBL/GenBank/DDBJ whole genome shotgun (WGS) entry which is preliminary data.</text>
</comment>
<feature type="domain" description="EGF-like" evidence="7">
    <location>
        <begin position="135"/>
        <end position="173"/>
    </location>
</feature>
<feature type="disulfide bond" evidence="5">
    <location>
        <begin position="144"/>
        <end position="161"/>
    </location>
</feature>
<dbReference type="CDD" id="cd00054">
    <property type="entry name" value="EGF_CA"/>
    <property type="match status" value="1"/>
</dbReference>
<feature type="domain" description="EGF-like" evidence="7">
    <location>
        <begin position="356"/>
        <end position="396"/>
    </location>
</feature>
<dbReference type="SMART" id="SM00181">
    <property type="entry name" value="EGF"/>
    <property type="match status" value="7"/>
</dbReference>
<reference evidence="9" key="1">
    <citation type="submission" date="2021-02" db="EMBL/GenBank/DDBJ databases">
        <authorList>
            <person name="Nowell W R."/>
        </authorList>
    </citation>
    <scope>NUCLEOTIDE SEQUENCE</scope>
</reference>
<feature type="disulfide bond" evidence="5">
    <location>
        <begin position="101"/>
        <end position="111"/>
    </location>
</feature>
<name>A0A817X8V4_9BILA</name>
<evidence type="ECO:0000313" key="10">
    <source>
        <dbReference type="Proteomes" id="UP000663872"/>
    </source>
</evidence>
<feature type="chain" id="PRO_5032781867" evidence="6">
    <location>
        <begin position="17"/>
        <end position="468"/>
    </location>
</feature>
<protein>
    <submittedName>
        <fullName evidence="9">Uncharacterized protein</fullName>
    </submittedName>
</protein>
<accession>A0A817X8V4</accession>
<feature type="disulfide bond" evidence="5">
    <location>
        <begin position="122"/>
        <end position="131"/>
    </location>
</feature>
<feature type="domain" description="EGF-like" evidence="7">
    <location>
        <begin position="285"/>
        <end position="317"/>
    </location>
</feature>
<organism evidence="9 10">
    <name type="scientific">Rotaria socialis</name>
    <dbReference type="NCBI Taxonomy" id="392032"/>
    <lineage>
        <taxon>Eukaryota</taxon>
        <taxon>Metazoa</taxon>
        <taxon>Spiralia</taxon>
        <taxon>Gnathifera</taxon>
        <taxon>Rotifera</taxon>
        <taxon>Eurotatoria</taxon>
        <taxon>Bdelloidea</taxon>
        <taxon>Philodinida</taxon>
        <taxon>Philodinidae</taxon>
        <taxon>Rotaria</taxon>
    </lineage>
</organism>
<sequence>MIACVIYFAILHLAYSQDICNSVNCGSGACILTQNPSLPYYCRCSSGANTMLPCPFESPCARNPCGLGECEIVPSLIHGYLCRCPGNVISLAHCNATRSGCYSNPCINGICIEGLASFYCSCLPTWTGKLCSDKIVSACSKNPCSPGKCFQLDDRNIPFVCLCPNGQFGTSCYAYGYPSSTARMLTSTTSTVRSPNACNPLNSESCFHGGKCLQTTHGHRCICKTGFTGSFCELNINECESNPCINDGICYDLESSYVCYCPDGVFRPQCLPRTNIFSVASSTARGLICSCQNGGKCGLHGSEKCTCLNGFTGRFCENLSSKYNTFSCFFYLNKSCEQNDAICCSSSSSPSMIITAIGDCSRIQCSNGGTCHDNPSDLTSSPSCTCKSGYTGKYCETEYFRCRDNGRFADVYNCVQGKYFECIHYQQTSGPNPYGMLVTRTCPSSLRFNTQADRCDYAQNVQCFDPQI</sequence>
<dbReference type="InterPro" id="IPR036508">
    <property type="entry name" value="Chitin-bd_dom_sf"/>
</dbReference>
<proteinExistence type="predicted"/>
<dbReference type="SUPFAM" id="SSF57625">
    <property type="entry name" value="Invertebrate chitin-binding proteins"/>
    <property type="match status" value="1"/>
</dbReference>
<dbReference type="PROSITE" id="PS00010">
    <property type="entry name" value="ASX_HYDROXYL"/>
    <property type="match status" value="1"/>
</dbReference>
<feature type="disulfide bond" evidence="5">
    <location>
        <begin position="261"/>
        <end position="270"/>
    </location>
</feature>
<feature type="disulfide bond" evidence="5">
    <location>
        <begin position="223"/>
        <end position="232"/>
    </location>
</feature>
<dbReference type="InterPro" id="IPR002557">
    <property type="entry name" value="Chitin-bd_dom"/>
</dbReference>